<sequence length="1713" mass="194400">MALNFLSFNEKKTEVMVFGGTSVTSVDLGSLAQYAKPIVNDLGVKVDMDLKFDSQIKAVVKASFFQLRQLAKIKPFLQRQHFETLIHAFVTTRLDYCNALYMGVSGSSIARLQLVQNAAARVLTGTRKFEHISPILASLHWLPVHFRIYFKIILFAFKSLNDLAPLYLSELLHPYTPSRSLRSADQLLLRVPKTRLKLRGDRAFSASMLSWNGYEASAAHGSVVEQLDSANEKEIKERREYLSRVVAVTKFLGKQNIPFRGHDEGISSDNHGNFLECINLLKEFDPFLQSYSAPSHCTYLSPSSQNEVIQCCAQEIAATIVREIKEAGMFSVMADEARDGSTEQLAVCVRYVAEGSVKEHLLAMTELKGFDAESVTAAIEEQLRLNGIDHVKVVAQAYDGASVMSGPVGGVQAKFRENHPMAIYVHCYAHQLNLVLCYTCQAIPEAKDLFDLLQSVYTFFSVSLVNHHKFKETQKRLGLQPSELVQLSKTRWSCQLRSVNAMIDNLPAVLQCLSSINNPMAVGLHVKLARFSTVYLLMMFKTFLSVTENLHKYLQSQTVDLAKAEEYKCAVCATLKDMRSDEKAAELYDRAKAYCAANQIPESCAVTRQRQKQKRVEDYVVDSSCGVVSDLGDAEKLKTNLYLPCLDRMVAEMDQRFSSLNSQVLKGVQACNPGSDNFLCEEDLRGLADHYNVDLKPEEVLVAKNYLARKRESLPIADMQSVFSLLDQVMFPTLTQVIQISLTIPVSSCTCERTFSVLRRLHTWLRSTMGQDRLHHLAIMSVEREELSKFSHSQVIDHFAKMKTRQWSEQNHLRLNVNKTREMVINFGRKKRMPSQPLRIRGEVVEEVEDYKYLGVVIDNRLDWKSNTEAVYKKGMSRLYFLRKLTSFNVCSKMLDIFYQSVVASAIFFAAVCWGNIIRASDTNRLDKIIKKAGSVLGLRLESFDTGERYEAKSYTKRLQKELTTGPQTLIVGDGAVNKTKHFFSKNTKVLCFTNDMVSDISEKILEITAEHPTVKSLVIHTGALDVVKQQSEVLKRDFNDLLNKVRCLNTEVFISGPLPTVWRGYERFSRLLMLNRWLKDTCAAQSVNFIDDFKFFWERRHLFEADGFCLNKRMVKLVRNKKGKSANLLSIACQPRNIPVSPAISTRLALLNIRSLVNKSLLVNDVIMTYDLDFLLLSETWLTECSCCAIFNEAAPTNFSFMNKCRTGKKGGGLAAIFKSVFQRKEITLDDFSSFESLCFLLKGHPKVIFLIIYRPPRYSGKFIDEFAELLSVICTDYNFFIITGDFNIHVDNNMDSNAKELSALLDTFDLLQHVKGPTHTRGHTLDLVISKGVNISSVDVKDLALSDHFCVFFDLQIIPNVQLTFVSVKRRYINENTSAKFMEAKAMSPTVSAESVDELLDKFNWTISNVMDAVAPIKTKTTLIRKKTPWRMVKVKALKTECRKAECKWRKTKLQIHHDLYKISLCNFNYELLNARHRHFSEIINKNINNTRTLFAMVDELTNPPKQIAPELLSTAKCNEFACFFTEKIQSIRETVQHLKPSTCCLDTMPSDFLKTIVNSVQIDLRQILNSSLQSGTFPKSLKQVTNWMNQNVLQLNQDKTEVIVFGNKEKRIAVSKHLESLSLKTRDQVRNLGVLIDSDLTLSSHIKSITKTAFYQLKNISRVKGFMSQTDQEKLIHAFISSRLDYCNGLLTGLPQKSIKQLQLIQNAAA</sequence>
<evidence type="ECO:0000313" key="5">
    <source>
        <dbReference type="EMBL" id="KAK0146742.1"/>
    </source>
</evidence>
<dbReference type="InterPro" id="IPR008906">
    <property type="entry name" value="HATC_C_dom"/>
</dbReference>
<dbReference type="EMBL" id="JAOPHQ010002560">
    <property type="protein sequence ID" value="KAK0146742.1"/>
    <property type="molecule type" value="Genomic_DNA"/>
</dbReference>
<dbReference type="GO" id="GO:0008168">
    <property type="term" value="F:methyltransferase activity"/>
    <property type="evidence" value="ECO:0007669"/>
    <property type="project" value="InterPro"/>
</dbReference>
<feature type="domain" description="DUF4371" evidence="3">
    <location>
        <begin position="237"/>
        <end position="408"/>
    </location>
</feature>
<dbReference type="InterPro" id="IPR012337">
    <property type="entry name" value="RNaseH-like_sf"/>
</dbReference>
<dbReference type="GO" id="GO:0046983">
    <property type="term" value="F:protein dimerization activity"/>
    <property type="evidence" value="ECO:0007669"/>
    <property type="project" value="InterPro"/>
</dbReference>
<dbReference type="Pfam" id="PF14529">
    <property type="entry name" value="Exo_endo_phos_2"/>
    <property type="match status" value="1"/>
</dbReference>
<evidence type="ECO:0000259" key="3">
    <source>
        <dbReference type="Pfam" id="PF14291"/>
    </source>
</evidence>
<dbReference type="GO" id="GO:0016706">
    <property type="term" value="F:2-oxoglutarate-dependent dioxygenase activity"/>
    <property type="evidence" value="ECO:0007669"/>
    <property type="project" value="InterPro"/>
</dbReference>
<dbReference type="Pfam" id="PF05699">
    <property type="entry name" value="Dimer_Tnp_hAT"/>
    <property type="match status" value="1"/>
</dbReference>
<evidence type="ECO:0000259" key="4">
    <source>
        <dbReference type="Pfam" id="PF14529"/>
    </source>
</evidence>
<dbReference type="Gene3D" id="3.40.50.12700">
    <property type="match status" value="1"/>
</dbReference>
<feature type="domain" description="Endonuclease/exonuclease/phosphatase" evidence="4">
    <location>
        <begin position="1251"/>
        <end position="1353"/>
    </location>
</feature>
<dbReference type="SUPFAM" id="SSF52266">
    <property type="entry name" value="SGNH hydrolase"/>
    <property type="match status" value="1"/>
</dbReference>
<protein>
    <submittedName>
        <fullName evidence="5">Zinc finger MYM-type protein 1</fullName>
    </submittedName>
</protein>
<accession>A0AA47MUC1</accession>
<dbReference type="Proteomes" id="UP001174136">
    <property type="component" value="Unassembled WGS sequence"/>
</dbReference>
<feature type="domain" description="Alkylated DNA repair protein AlkB homologue 8 N-terminal" evidence="2">
    <location>
        <begin position="864"/>
        <end position="904"/>
    </location>
</feature>
<keyword evidence="6" id="KW-1185">Reference proteome</keyword>
<dbReference type="PANTHER" id="PTHR45749:SF37">
    <property type="entry name" value="OS05G0311600 PROTEIN"/>
    <property type="match status" value="1"/>
</dbReference>
<gene>
    <name evidence="5" type="primary">ZMYM1_33</name>
    <name evidence="5" type="ORF">N1851_013949</name>
</gene>
<dbReference type="PANTHER" id="PTHR45749">
    <property type="match status" value="1"/>
</dbReference>
<dbReference type="Pfam" id="PF09004">
    <property type="entry name" value="ALKBH8_N"/>
    <property type="match status" value="1"/>
</dbReference>
<proteinExistence type="predicted"/>
<dbReference type="InterPro" id="IPR005135">
    <property type="entry name" value="Endo/exonuclease/phosphatase"/>
</dbReference>
<dbReference type="SUPFAM" id="SSF53098">
    <property type="entry name" value="Ribonuclease H-like"/>
    <property type="match status" value="1"/>
</dbReference>
<dbReference type="Pfam" id="PF14291">
    <property type="entry name" value="DUF4371"/>
    <property type="match status" value="1"/>
</dbReference>
<organism evidence="5 6">
    <name type="scientific">Merluccius polli</name>
    <name type="common">Benguela hake</name>
    <name type="synonym">Merluccius cadenati</name>
    <dbReference type="NCBI Taxonomy" id="89951"/>
    <lineage>
        <taxon>Eukaryota</taxon>
        <taxon>Metazoa</taxon>
        <taxon>Chordata</taxon>
        <taxon>Craniata</taxon>
        <taxon>Vertebrata</taxon>
        <taxon>Euteleostomi</taxon>
        <taxon>Actinopterygii</taxon>
        <taxon>Neopterygii</taxon>
        <taxon>Teleostei</taxon>
        <taxon>Neoteleostei</taxon>
        <taxon>Acanthomorphata</taxon>
        <taxon>Zeiogadaria</taxon>
        <taxon>Gadariae</taxon>
        <taxon>Gadiformes</taxon>
        <taxon>Gadoidei</taxon>
        <taxon>Merlucciidae</taxon>
        <taxon>Merluccius</taxon>
    </lineage>
</organism>
<name>A0AA47MUC1_MERPO</name>
<evidence type="ECO:0000313" key="6">
    <source>
        <dbReference type="Proteomes" id="UP001174136"/>
    </source>
</evidence>
<reference evidence="5" key="1">
    <citation type="journal article" date="2023" name="Front. Mar. Sci.">
        <title>A new Merluccius polli reference genome to investigate the effects of global change in West African waters.</title>
        <authorList>
            <person name="Mateo J.L."/>
            <person name="Blanco-Fernandez C."/>
            <person name="Garcia-Vazquez E."/>
            <person name="Machado-Schiaffino G."/>
        </authorList>
    </citation>
    <scope>NUCLEOTIDE SEQUENCE</scope>
    <source>
        <strain evidence="5">C29</strain>
        <tissue evidence="5">Fin</tissue>
    </source>
</reference>
<comment type="caution">
    <text evidence="5">The sequence shown here is derived from an EMBL/GenBank/DDBJ whole genome shotgun (WGS) entry which is preliminary data.</text>
</comment>
<dbReference type="InterPro" id="IPR015095">
    <property type="entry name" value="AlkB_hom8_N"/>
</dbReference>
<evidence type="ECO:0000259" key="2">
    <source>
        <dbReference type="Pfam" id="PF09004"/>
    </source>
</evidence>
<evidence type="ECO:0000259" key="1">
    <source>
        <dbReference type="Pfam" id="PF05699"/>
    </source>
</evidence>
<dbReference type="InterPro" id="IPR036691">
    <property type="entry name" value="Endo/exonu/phosph_ase_sf"/>
</dbReference>
<feature type="domain" description="HAT C-terminal dimerisation" evidence="1">
    <location>
        <begin position="729"/>
        <end position="784"/>
    </location>
</feature>
<dbReference type="Gene3D" id="3.60.10.10">
    <property type="entry name" value="Endonuclease/exonuclease/phosphatase"/>
    <property type="match status" value="1"/>
</dbReference>
<dbReference type="SUPFAM" id="SSF56219">
    <property type="entry name" value="DNase I-like"/>
    <property type="match status" value="1"/>
</dbReference>
<dbReference type="InterPro" id="IPR025398">
    <property type="entry name" value="DUF4371"/>
</dbReference>
<dbReference type="Gene3D" id="3.40.50.12690">
    <property type="match status" value="1"/>
</dbReference>